<dbReference type="PANTHER" id="PTHR11735:SF11">
    <property type="entry name" value="TRNA THREONYLCARBAMOYLADENOSINE BIOSYNTHESIS PROTEIN TSAB"/>
    <property type="match status" value="1"/>
</dbReference>
<dbReference type="NCBIfam" id="TIGR03725">
    <property type="entry name" value="T6A_YeaZ"/>
    <property type="match status" value="1"/>
</dbReference>
<keyword evidence="4" id="KW-1185">Reference proteome</keyword>
<feature type="region of interest" description="Disordered" evidence="1">
    <location>
        <begin position="171"/>
        <end position="194"/>
    </location>
</feature>
<dbReference type="EMBL" id="CP047166">
    <property type="protein sequence ID" value="QRF65363.1"/>
    <property type="molecule type" value="Genomic_DNA"/>
</dbReference>
<name>A0ABX7F6N7_9RHOB</name>
<accession>A0ABX7F6N7</accession>
<dbReference type="Gene3D" id="3.30.420.40">
    <property type="match status" value="1"/>
</dbReference>
<dbReference type="PANTHER" id="PTHR11735">
    <property type="entry name" value="TRNA N6-ADENOSINE THREONYLCARBAMOYLTRANSFERASE"/>
    <property type="match status" value="1"/>
</dbReference>
<dbReference type="InterPro" id="IPR000905">
    <property type="entry name" value="Gcp-like_dom"/>
</dbReference>
<evidence type="ECO:0000313" key="4">
    <source>
        <dbReference type="Proteomes" id="UP000596387"/>
    </source>
</evidence>
<reference evidence="3 4" key="1">
    <citation type="submission" date="2019-12" db="EMBL/GenBank/DDBJ databases">
        <title>Complete Genome Sequence of a Quorum-Sensing Bacterium,Rhodobacteraceae bacterium C31, Isolated from a marine microalgae symbiotic bacteria.</title>
        <authorList>
            <person name="Zhang Y."/>
        </authorList>
    </citation>
    <scope>NUCLEOTIDE SEQUENCE [LARGE SCALE GENOMIC DNA]</scope>
    <source>
        <strain evidence="3 4">C31</strain>
    </source>
</reference>
<organism evidence="3 4">
    <name type="scientific">Ponticoccus alexandrii</name>
    <dbReference type="NCBI Taxonomy" id="1943633"/>
    <lineage>
        <taxon>Bacteria</taxon>
        <taxon>Pseudomonadati</taxon>
        <taxon>Pseudomonadota</taxon>
        <taxon>Alphaproteobacteria</taxon>
        <taxon>Rhodobacterales</taxon>
        <taxon>Roseobacteraceae</taxon>
        <taxon>Ponticoccus</taxon>
    </lineage>
</organism>
<dbReference type="Proteomes" id="UP000596387">
    <property type="component" value="Chromosome"/>
</dbReference>
<sequence length="194" mass="20019">MILAFDTSGPHCAAALQDGDRLFTRVEPMKTGQADRLMPLLEELLAKAGASWGDLSRIGVGIGPGNFTGIRIAVSAARGLALALKVPAVGVDAFEAIETTADRLGVPAVPAPRGQAYLRDPRTRVPYLASTDELSDLMQDGPLLTPDPDSIAIGIARVAAAKAPGPRPAPLYVKPADAAPASDPPPVILDADDA</sequence>
<dbReference type="InterPro" id="IPR022496">
    <property type="entry name" value="T6A_TsaB"/>
</dbReference>
<proteinExistence type="predicted"/>
<dbReference type="Pfam" id="PF00814">
    <property type="entry name" value="TsaD"/>
    <property type="match status" value="1"/>
</dbReference>
<dbReference type="RefSeq" id="WP_023847806.1">
    <property type="nucleotide sequence ID" value="NZ_CP047166.1"/>
</dbReference>
<feature type="domain" description="Gcp-like" evidence="2">
    <location>
        <begin position="34"/>
        <end position="102"/>
    </location>
</feature>
<gene>
    <name evidence="3" type="primary">tsaB</name>
    <name evidence="3" type="ORF">GQA70_02945</name>
</gene>
<dbReference type="InterPro" id="IPR043129">
    <property type="entry name" value="ATPase_NBD"/>
</dbReference>
<evidence type="ECO:0000313" key="3">
    <source>
        <dbReference type="EMBL" id="QRF65363.1"/>
    </source>
</evidence>
<evidence type="ECO:0000256" key="1">
    <source>
        <dbReference type="SAM" id="MobiDB-lite"/>
    </source>
</evidence>
<evidence type="ECO:0000259" key="2">
    <source>
        <dbReference type="Pfam" id="PF00814"/>
    </source>
</evidence>
<protein>
    <submittedName>
        <fullName evidence="3">tRNA (Adenosine(37)-N6)-threonylcarbamoyltransferase complex dimerization subunit type 1 TsaB</fullName>
    </submittedName>
</protein>
<dbReference type="SUPFAM" id="SSF53067">
    <property type="entry name" value="Actin-like ATPase domain"/>
    <property type="match status" value="1"/>
</dbReference>